<feature type="transmembrane region" description="Helical" evidence="7">
    <location>
        <begin position="135"/>
        <end position="154"/>
    </location>
</feature>
<evidence type="ECO:0000256" key="1">
    <source>
        <dbReference type="ARBA" id="ARBA00004141"/>
    </source>
</evidence>
<evidence type="ECO:0000256" key="5">
    <source>
        <dbReference type="ARBA" id="ARBA00023136"/>
    </source>
</evidence>
<feature type="domain" description="TM7S3/TM198-like" evidence="8">
    <location>
        <begin position="29"/>
        <end position="243"/>
    </location>
</feature>
<feature type="transmembrane region" description="Helical" evidence="7">
    <location>
        <begin position="20"/>
        <end position="41"/>
    </location>
</feature>
<dbReference type="AlphaFoldDB" id="A0A2B4S8E4"/>
<sequence length="324" mass="35852">MNSSQNGLLRWISTNKSYIGYNHPVGVLMLSVLGLVVWILGYRLIKPIVIVAAFVFAGVGFYSLSPDVFSSEFCCDGNHNREVRISISIICGLLAGALACYVYKIGVFCMGCIVGWAVSIVVVTFWFSKDLTSDLAFYSIYGATGLVFGILAVWLEKVFIIFATSLIGSLMFLLGLDHYCRTAFTVVIEQILFKTKDALSQAANHPGHVTLEFHEAHETFTQKVLAMFLGWLLMSAVGAMLQFMYTAQEIDTKLFIKSCGCGCTSDGAEPGDKGVRYVVLPPPKLRALLLHQNDTTPLMKDSWDDITHVELDSRGLGTSQRWRR</sequence>
<keyword evidence="4 7" id="KW-1133">Transmembrane helix</keyword>
<dbReference type="InterPro" id="IPR040236">
    <property type="entry name" value="TMEM198"/>
</dbReference>
<dbReference type="STRING" id="50429.A0A2B4S8E4"/>
<protein>
    <recommendedName>
        <fullName evidence="6">Transmembrane protein 198</fullName>
    </recommendedName>
</protein>
<dbReference type="EMBL" id="LSMT01000154">
    <property type="protein sequence ID" value="PFX25293.1"/>
    <property type="molecule type" value="Genomic_DNA"/>
</dbReference>
<dbReference type="PANTHER" id="PTHR31247">
    <property type="entry name" value="TRANSMEMBRANE PROTEIN 198 FAMILY MEMBER"/>
    <property type="match status" value="1"/>
</dbReference>
<keyword evidence="3 7" id="KW-0812">Transmembrane</keyword>
<name>A0A2B4S8E4_STYPI</name>
<evidence type="ECO:0000313" key="9">
    <source>
        <dbReference type="EMBL" id="PFX25293.1"/>
    </source>
</evidence>
<comment type="caution">
    <text evidence="9">The sequence shown here is derived from an EMBL/GenBank/DDBJ whole genome shotgun (WGS) entry which is preliminary data.</text>
</comment>
<evidence type="ECO:0000256" key="2">
    <source>
        <dbReference type="ARBA" id="ARBA00006244"/>
    </source>
</evidence>
<keyword evidence="5 7" id="KW-0472">Membrane</keyword>
<accession>A0A2B4S8E4</accession>
<evidence type="ECO:0000256" key="4">
    <source>
        <dbReference type="ARBA" id="ARBA00022989"/>
    </source>
</evidence>
<dbReference type="Proteomes" id="UP000225706">
    <property type="component" value="Unassembled WGS sequence"/>
</dbReference>
<evidence type="ECO:0000256" key="3">
    <source>
        <dbReference type="ARBA" id="ARBA00022692"/>
    </source>
</evidence>
<feature type="transmembrane region" description="Helical" evidence="7">
    <location>
        <begin position="108"/>
        <end position="129"/>
    </location>
</feature>
<dbReference type="GO" id="GO:0005886">
    <property type="term" value="C:plasma membrane"/>
    <property type="evidence" value="ECO:0007669"/>
    <property type="project" value="TreeGrafter"/>
</dbReference>
<evidence type="ECO:0000256" key="6">
    <source>
        <dbReference type="ARBA" id="ARBA00049737"/>
    </source>
</evidence>
<comment type="subcellular location">
    <subcellularLocation>
        <location evidence="1">Membrane</location>
        <topology evidence="1">Multi-pass membrane protein</topology>
    </subcellularLocation>
</comment>
<dbReference type="Pfam" id="PF13886">
    <property type="entry name" value="TM7S3_TM198"/>
    <property type="match status" value="1"/>
</dbReference>
<evidence type="ECO:0000259" key="8">
    <source>
        <dbReference type="Pfam" id="PF13886"/>
    </source>
</evidence>
<dbReference type="PANTHER" id="PTHR31247:SF5">
    <property type="entry name" value="DUF4203 DOMAIN-CONTAINING PROTEIN"/>
    <property type="match status" value="1"/>
</dbReference>
<dbReference type="OrthoDB" id="102260at2759"/>
<feature type="transmembrane region" description="Helical" evidence="7">
    <location>
        <begin position="85"/>
        <end position="103"/>
    </location>
</feature>
<feature type="transmembrane region" description="Helical" evidence="7">
    <location>
        <begin position="224"/>
        <end position="245"/>
    </location>
</feature>
<keyword evidence="10" id="KW-1185">Reference proteome</keyword>
<organism evidence="9 10">
    <name type="scientific">Stylophora pistillata</name>
    <name type="common">Smooth cauliflower coral</name>
    <dbReference type="NCBI Taxonomy" id="50429"/>
    <lineage>
        <taxon>Eukaryota</taxon>
        <taxon>Metazoa</taxon>
        <taxon>Cnidaria</taxon>
        <taxon>Anthozoa</taxon>
        <taxon>Hexacorallia</taxon>
        <taxon>Scleractinia</taxon>
        <taxon>Astrocoeniina</taxon>
        <taxon>Pocilloporidae</taxon>
        <taxon>Stylophora</taxon>
    </lineage>
</organism>
<evidence type="ECO:0000313" key="10">
    <source>
        <dbReference type="Proteomes" id="UP000225706"/>
    </source>
</evidence>
<evidence type="ECO:0000256" key="7">
    <source>
        <dbReference type="SAM" id="Phobius"/>
    </source>
</evidence>
<gene>
    <name evidence="9" type="ORF">AWC38_SpisGene10059</name>
</gene>
<feature type="transmembrane region" description="Helical" evidence="7">
    <location>
        <begin position="159"/>
        <end position="176"/>
    </location>
</feature>
<dbReference type="InterPro" id="IPR025256">
    <property type="entry name" value="TM7S3/TM198-like_dom"/>
</dbReference>
<reference evidence="10" key="1">
    <citation type="journal article" date="2017" name="bioRxiv">
        <title>Comparative analysis of the genomes of Stylophora pistillata and Acropora digitifera provides evidence for extensive differences between species of corals.</title>
        <authorList>
            <person name="Voolstra C.R."/>
            <person name="Li Y."/>
            <person name="Liew Y.J."/>
            <person name="Baumgarten S."/>
            <person name="Zoccola D."/>
            <person name="Flot J.-F."/>
            <person name="Tambutte S."/>
            <person name="Allemand D."/>
            <person name="Aranda M."/>
        </authorList>
    </citation>
    <scope>NUCLEOTIDE SEQUENCE [LARGE SCALE GENOMIC DNA]</scope>
</reference>
<proteinExistence type="inferred from homology"/>
<comment type="similarity">
    <text evidence="2">Belongs to the TMEM198 family.</text>
</comment>
<feature type="transmembrane region" description="Helical" evidence="7">
    <location>
        <begin position="48"/>
        <end position="65"/>
    </location>
</feature>